<sequence length="78" mass="8918">MAKERHFSVSASKIKPPFEIDPTMLFYSPQETVDAFGHPRVSLHHKWVANDWEPPSGAPRIALIIPCTKFKPYPTSRE</sequence>
<accession>A0A383DN97</accession>
<gene>
    <name evidence="1" type="ORF">METZ01_LOCUS498830</name>
</gene>
<dbReference type="EMBL" id="UINC01218797">
    <property type="protein sequence ID" value="SVE45976.1"/>
    <property type="molecule type" value="Genomic_DNA"/>
</dbReference>
<evidence type="ECO:0000313" key="1">
    <source>
        <dbReference type="EMBL" id="SVE45976.1"/>
    </source>
</evidence>
<feature type="non-terminal residue" evidence="1">
    <location>
        <position position="78"/>
    </location>
</feature>
<dbReference type="AlphaFoldDB" id="A0A383DN97"/>
<organism evidence="1">
    <name type="scientific">marine metagenome</name>
    <dbReference type="NCBI Taxonomy" id="408172"/>
    <lineage>
        <taxon>unclassified sequences</taxon>
        <taxon>metagenomes</taxon>
        <taxon>ecological metagenomes</taxon>
    </lineage>
</organism>
<dbReference type="Gene3D" id="3.40.50.10630">
    <property type="entry name" value="Uracil-DNA glycosylase-like"/>
    <property type="match status" value="1"/>
</dbReference>
<reference evidence="1" key="1">
    <citation type="submission" date="2018-05" db="EMBL/GenBank/DDBJ databases">
        <authorList>
            <person name="Lanie J.A."/>
            <person name="Ng W.-L."/>
            <person name="Kazmierczak K.M."/>
            <person name="Andrzejewski T.M."/>
            <person name="Davidsen T.M."/>
            <person name="Wayne K.J."/>
            <person name="Tettelin H."/>
            <person name="Glass J.I."/>
            <person name="Rusch D."/>
            <person name="Podicherti R."/>
            <person name="Tsui H.-C.T."/>
            <person name="Winkler M.E."/>
        </authorList>
    </citation>
    <scope>NUCLEOTIDE SEQUENCE</scope>
</reference>
<proteinExistence type="predicted"/>
<dbReference type="InterPro" id="IPR036895">
    <property type="entry name" value="Uracil-DNA_glycosylase-like_sf"/>
</dbReference>
<evidence type="ECO:0008006" key="2">
    <source>
        <dbReference type="Google" id="ProtNLM"/>
    </source>
</evidence>
<protein>
    <recommendedName>
        <fullName evidence="2">DUF5591 domain-containing protein</fullName>
    </recommendedName>
</protein>
<dbReference type="SUPFAM" id="SSF52141">
    <property type="entry name" value="Uracil-DNA glycosylase-like"/>
    <property type="match status" value="1"/>
</dbReference>
<name>A0A383DN97_9ZZZZ</name>